<dbReference type="Pfam" id="PF07690">
    <property type="entry name" value="MFS_1"/>
    <property type="match status" value="1"/>
</dbReference>
<dbReference type="Proteomes" id="UP000030153">
    <property type="component" value="Unassembled WGS sequence"/>
</dbReference>
<dbReference type="CDD" id="cd06173">
    <property type="entry name" value="MFS_MefA_like"/>
    <property type="match status" value="1"/>
</dbReference>
<feature type="transmembrane region" description="Helical" evidence="7">
    <location>
        <begin position="12"/>
        <end position="36"/>
    </location>
</feature>
<feature type="transmembrane region" description="Helical" evidence="7">
    <location>
        <begin position="308"/>
        <end position="333"/>
    </location>
</feature>
<dbReference type="InterPro" id="IPR011701">
    <property type="entry name" value="MFS"/>
</dbReference>
<feature type="domain" description="Major facilitator superfamily (MFS) profile" evidence="8">
    <location>
        <begin position="217"/>
        <end position="425"/>
    </location>
</feature>
<feature type="transmembrane region" description="Helical" evidence="7">
    <location>
        <begin position="217"/>
        <end position="235"/>
    </location>
</feature>
<keyword evidence="6 7" id="KW-0472">Membrane</keyword>
<feature type="transmembrane region" description="Helical" evidence="7">
    <location>
        <begin position="42"/>
        <end position="64"/>
    </location>
</feature>
<dbReference type="Gene3D" id="1.20.1250.20">
    <property type="entry name" value="MFS general substrate transporter like domains"/>
    <property type="match status" value="1"/>
</dbReference>
<comment type="subcellular location">
    <subcellularLocation>
        <location evidence="1">Cell membrane</location>
        <topology evidence="1">Multi-pass membrane protein</topology>
    </subcellularLocation>
</comment>
<keyword evidence="2" id="KW-0813">Transport</keyword>
<feature type="transmembrane region" description="Helical" evidence="7">
    <location>
        <begin position="380"/>
        <end position="399"/>
    </location>
</feature>
<dbReference type="AlphaFoldDB" id="A0A0A2UV53"/>
<dbReference type="GO" id="GO:0005886">
    <property type="term" value="C:plasma membrane"/>
    <property type="evidence" value="ECO:0007669"/>
    <property type="project" value="UniProtKB-SubCell"/>
</dbReference>
<dbReference type="STRING" id="1385513.N780_15600"/>
<evidence type="ECO:0000256" key="6">
    <source>
        <dbReference type="ARBA" id="ARBA00023136"/>
    </source>
</evidence>
<evidence type="ECO:0000259" key="8">
    <source>
        <dbReference type="PROSITE" id="PS50850"/>
    </source>
</evidence>
<evidence type="ECO:0000256" key="2">
    <source>
        <dbReference type="ARBA" id="ARBA00022448"/>
    </source>
</evidence>
<dbReference type="eggNOG" id="COG0477">
    <property type="taxonomic scope" value="Bacteria"/>
</dbReference>
<feature type="transmembrane region" description="Helical" evidence="7">
    <location>
        <begin position="255"/>
        <end position="272"/>
    </location>
</feature>
<dbReference type="PROSITE" id="PS50850">
    <property type="entry name" value="MFS"/>
    <property type="match status" value="1"/>
</dbReference>
<organism evidence="9 10">
    <name type="scientific">Pontibacillus chungwhensis BH030062</name>
    <dbReference type="NCBI Taxonomy" id="1385513"/>
    <lineage>
        <taxon>Bacteria</taxon>
        <taxon>Bacillati</taxon>
        <taxon>Bacillota</taxon>
        <taxon>Bacilli</taxon>
        <taxon>Bacillales</taxon>
        <taxon>Bacillaceae</taxon>
        <taxon>Pontibacillus</taxon>
    </lineage>
</organism>
<dbReference type="InterPro" id="IPR020846">
    <property type="entry name" value="MFS_dom"/>
</dbReference>
<gene>
    <name evidence="9" type="ORF">N780_15600</name>
</gene>
<feature type="transmembrane region" description="Helical" evidence="7">
    <location>
        <begin position="161"/>
        <end position="178"/>
    </location>
</feature>
<accession>A0A0A2UV53</accession>
<evidence type="ECO:0000256" key="3">
    <source>
        <dbReference type="ARBA" id="ARBA00022475"/>
    </source>
</evidence>
<dbReference type="PANTHER" id="PTHR43266">
    <property type="entry name" value="MACROLIDE-EFFLUX PROTEIN"/>
    <property type="match status" value="1"/>
</dbReference>
<comment type="caution">
    <text evidence="9">The sequence shown here is derived from an EMBL/GenBank/DDBJ whole genome shotgun (WGS) entry which is preliminary data.</text>
</comment>
<proteinExistence type="predicted"/>
<dbReference type="InterPro" id="IPR036259">
    <property type="entry name" value="MFS_trans_sf"/>
</dbReference>
<dbReference type="SUPFAM" id="SSF103473">
    <property type="entry name" value="MFS general substrate transporter"/>
    <property type="match status" value="1"/>
</dbReference>
<evidence type="ECO:0000313" key="10">
    <source>
        <dbReference type="Proteomes" id="UP000030153"/>
    </source>
</evidence>
<evidence type="ECO:0000256" key="4">
    <source>
        <dbReference type="ARBA" id="ARBA00022692"/>
    </source>
</evidence>
<feature type="transmembrane region" description="Helical" evidence="7">
    <location>
        <begin position="84"/>
        <end position="103"/>
    </location>
</feature>
<keyword evidence="4 7" id="KW-0812">Transmembrane</keyword>
<feature type="transmembrane region" description="Helical" evidence="7">
    <location>
        <begin position="353"/>
        <end position="374"/>
    </location>
</feature>
<dbReference type="GO" id="GO:0022857">
    <property type="term" value="F:transmembrane transporter activity"/>
    <property type="evidence" value="ECO:0007669"/>
    <property type="project" value="InterPro"/>
</dbReference>
<dbReference type="EMBL" id="AVBG01000004">
    <property type="protein sequence ID" value="KGP91799.1"/>
    <property type="molecule type" value="Genomic_DNA"/>
</dbReference>
<sequence length="425" mass="46668">MWRNQNFVPYFLANALSNLGNWFDFVAVLILFRYTWQADPMLIALIPIMYAIPSILLGQFAGVFADRKDKRKVLIYSDWIRGGLTLLIVLTTSPWFALPVLFLRNAVGVVSFPAQQGLMRSIVLEEDIMKAVTINGSLYQLMKVVGPLIGGSVTGFFSPEVSIVVNAASFILSGLILLKVEVKHQDLGENEVDEGKEAVRFLTSWKEGWRIVLKSQVLFASMMFGIVSTLTIQMIDTQIVTLFSEVFPNKPEITGWAISGIGMGSLIVVLYLNRLDEILRYGWFFGMGSALIGVMVLGFGFLDHFNLVTVALGLSIIGGIGNGITFTAINYLIQKEPPQEAIGRVSGIVDSTLSVLFIAGPLLGGILISQFGVLLAFKGIGISLAMIGLLGIVLQNFIWGERPTFSKSQLEREAYPEIEKGGEQV</sequence>
<protein>
    <submittedName>
        <fullName evidence="9">Arabinose ABC transporter permease</fullName>
    </submittedName>
</protein>
<evidence type="ECO:0000256" key="1">
    <source>
        <dbReference type="ARBA" id="ARBA00004651"/>
    </source>
</evidence>
<feature type="transmembrane region" description="Helical" evidence="7">
    <location>
        <begin position="284"/>
        <end position="302"/>
    </location>
</feature>
<evidence type="ECO:0000313" key="9">
    <source>
        <dbReference type="EMBL" id="KGP91799.1"/>
    </source>
</evidence>
<keyword evidence="10" id="KW-1185">Reference proteome</keyword>
<evidence type="ECO:0000256" key="7">
    <source>
        <dbReference type="SAM" id="Phobius"/>
    </source>
</evidence>
<name>A0A0A2UV53_9BACI</name>
<evidence type="ECO:0000256" key="5">
    <source>
        <dbReference type="ARBA" id="ARBA00022989"/>
    </source>
</evidence>
<dbReference type="PANTHER" id="PTHR43266:SF2">
    <property type="entry name" value="MAJOR FACILITATOR SUPERFAMILY (MFS) PROFILE DOMAIN-CONTAINING PROTEIN"/>
    <property type="match status" value="1"/>
</dbReference>
<keyword evidence="3" id="KW-1003">Cell membrane</keyword>
<reference evidence="9 10" key="1">
    <citation type="submission" date="2013-08" db="EMBL/GenBank/DDBJ databases">
        <title>Genome of Pontibacillus chungwhensis.</title>
        <authorList>
            <person name="Wang Q."/>
            <person name="Wang G."/>
        </authorList>
    </citation>
    <scope>NUCLEOTIDE SEQUENCE [LARGE SCALE GENOMIC DNA]</scope>
    <source>
        <strain evidence="9 10">BH030062</strain>
    </source>
</reference>
<keyword evidence="5 7" id="KW-1133">Transmembrane helix</keyword>